<feature type="binding site" evidence="12 14">
    <location>
        <position position="244"/>
    </location>
    <ligand>
        <name>Zn(2+)</name>
        <dbReference type="ChEBI" id="CHEBI:29105"/>
        <note>catalytic</note>
    </ligand>
</feature>
<dbReference type="GO" id="GO:0008270">
    <property type="term" value="F:zinc ion binding"/>
    <property type="evidence" value="ECO:0007669"/>
    <property type="project" value="UniProtKB-UniRule"/>
</dbReference>
<feature type="active site" evidence="11 14">
    <location>
        <position position="241"/>
    </location>
</feature>
<evidence type="ECO:0000256" key="7">
    <source>
        <dbReference type="ARBA" id="ARBA00022833"/>
    </source>
</evidence>
<comment type="cofactor">
    <cofactor evidence="14 15">
        <name>Zn(2+)</name>
        <dbReference type="ChEBI" id="CHEBI:29105"/>
    </cofactor>
    <text evidence="14 15">Binds 1 zinc ion per subunit.</text>
</comment>
<dbReference type="SUPFAM" id="SSF57196">
    <property type="entry name" value="EGF/Laminin"/>
    <property type="match status" value="2"/>
</dbReference>
<dbReference type="Pfam" id="PF01400">
    <property type="entry name" value="Astacin"/>
    <property type="match status" value="1"/>
</dbReference>
<dbReference type="PRINTS" id="PR00480">
    <property type="entry name" value="ASTACIN"/>
</dbReference>
<dbReference type="InterPro" id="IPR024079">
    <property type="entry name" value="MetalloPept_cat_dom_sf"/>
</dbReference>
<dbReference type="Gene3D" id="2.60.120.290">
    <property type="entry name" value="Spermadhesin, CUB domain"/>
    <property type="match status" value="5"/>
</dbReference>
<dbReference type="PROSITE" id="PS51864">
    <property type="entry name" value="ASTACIN"/>
    <property type="match status" value="1"/>
</dbReference>
<feature type="domain" description="CUB" evidence="16">
    <location>
        <begin position="464"/>
        <end position="577"/>
    </location>
</feature>
<feature type="disulfide bond" evidence="14">
    <location>
        <begin position="212"/>
        <end position="213"/>
    </location>
</feature>
<keyword evidence="8 14" id="KW-0482">Metalloprotease</keyword>
<keyword evidence="4 15" id="KW-0732">Signal</keyword>
<dbReference type="Gene3D" id="2.10.25.10">
    <property type="entry name" value="Laminin"/>
    <property type="match status" value="2"/>
</dbReference>
<feature type="domain" description="CUB" evidence="16">
    <location>
        <begin position="900"/>
        <end position="1017"/>
    </location>
</feature>
<dbReference type="FunFam" id="2.60.120.290:FF:000005">
    <property type="entry name" value="Procollagen C-endopeptidase enhancer 1"/>
    <property type="match status" value="3"/>
</dbReference>
<keyword evidence="7 12" id="KW-0862">Zinc</keyword>
<dbReference type="EMBL" id="JBDJPC010000001">
    <property type="protein sequence ID" value="KAL1517012.1"/>
    <property type="molecule type" value="Genomic_DNA"/>
</dbReference>
<evidence type="ECO:0000256" key="5">
    <source>
        <dbReference type="ARBA" id="ARBA00022737"/>
    </source>
</evidence>
<feature type="domain" description="CUB" evidence="16">
    <location>
        <begin position="782"/>
        <end position="899"/>
    </location>
</feature>
<keyword evidence="1" id="KW-0245">EGF-like domain</keyword>
<evidence type="ECO:0000259" key="16">
    <source>
        <dbReference type="PROSITE" id="PS01180"/>
    </source>
</evidence>
<evidence type="ECO:0000313" key="19">
    <source>
        <dbReference type="Proteomes" id="UP001566132"/>
    </source>
</evidence>
<evidence type="ECO:0000259" key="17">
    <source>
        <dbReference type="PROSITE" id="PS51864"/>
    </source>
</evidence>
<proteinExistence type="predicted"/>
<feature type="chain" id="PRO_5044527754" description="Metalloendopeptidase" evidence="15">
    <location>
        <begin position="17"/>
        <end position="1032"/>
    </location>
</feature>
<accession>A0ABD1FCN0</accession>
<name>A0ABD1FCN0_HYPHA</name>
<dbReference type="InterPro" id="IPR000742">
    <property type="entry name" value="EGF"/>
</dbReference>
<dbReference type="InterPro" id="IPR018097">
    <property type="entry name" value="EGF_Ca-bd_CS"/>
</dbReference>
<feature type="signal peptide" evidence="15">
    <location>
        <begin position="1"/>
        <end position="16"/>
    </location>
</feature>
<dbReference type="PROSITE" id="PS01186">
    <property type="entry name" value="EGF_2"/>
    <property type="match status" value="2"/>
</dbReference>
<organism evidence="18 19">
    <name type="scientific">Hypothenemus hampei</name>
    <name type="common">Coffee berry borer</name>
    <dbReference type="NCBI Taxonomy" id="57062"/>
    <lineage>
        <taxon>Eukaryota</taxon>
        <taxon>Metazoa</taxon>
        <taxon>Ecdysozoa</taxon>
        <taxon>Arthropoda</taxon>
        <taxon>Hexapoda</taxon>
        <taxon>Insecta</taxon>
        <taxon>Pterygota</taxon>
        <taxon>Neoptera</taxon>
        <taxon>Endopterygota</taxon>
        <taxon>Coleoptera</taxon>
        <taxon>Polyphaga</taxon>
        <taxon>Cucujiformia</taxon>
        <taxon>Curculionidae</taxon>
        <taxon>Scolytinae</taxon>
        <taxon>Hypothenemus</taxon>
    </lineage>
</organism>
<keyword evidence="6 14" id="KW-0378">Hydrolase</keyword>
<keyword evidence="10 13" id="KW-1015">Disulfide bond</keyword>
<evidence type="ECO:0000256" key="15">
    <source>
        <dbReference type="RuleBase" id="RU361183"/>
    </source>
</evidence>
<comment type="caution">
    <text evidence="13">Lacks conserved residue(s) required for the propagation of feature annotation.</text>
</comment>
<evidence type="ECO:0000256" key="12">
    <source>
        <dbReference type="PIRSR" id="PIRSR001199-2"/>
    </source>
</evidence>
<dbReference type="PIRSF" id="PIRSF001199">
    <property type="entry name" value="BMP_1/tolloid-like"/>
    <property type="match status" value="1"/>
</dbReference>
<evidence type="ECO:0000256" key="4">
    <source>
        <dbReference type="ARBA" id="ARBA00022729"/>
    </source>
</evidence>
<dbReference type="PANTHER" id="PTHR24251:SF43">
    <property type="entry name" value="TOLLOID-LIKE PROTEIN 2"/>
    <property type="match status" value="1"/>
</dbReference>
<evidence type="ECO:0000256" key="10">
    <source>
        <dbReference type="ARBA" id="ARBA00023157"/>
    </source>
</evidence>
<keyword evidence="2 14" id="KW-0645">Protease</keyword>
<dbReference type="InterPro" id="IPR035914">
    <property type="entry name" value="Sperma_CUB_dom_sf"/>
</dbReference>
<evidence type="ECO:0000256" key="8">
    <source>
        <dbReference type="ARBA" id="ARBA00023049"/>
    </source>
</evidence>
<dbReference type="SUPFAM" id="SSF49854">
    <property type="entry name" value="Spermadhesin, CUB domain"/>
    <property type="match status" value="5"/>
</dbReference>
<dbReference type="Pfam" id="PF00431">
    <property type="entry name" value="CUB"/>
    <property type="match status" value="5"/>
</dbReference>
<feature type="disulfide bond" evidence="13">
    <location>
        <begin position="350"/>
        <end position="377"/>
    </location>
</feature>
<dbReference type="SUPFAM" id="SSF55486">
    <property type="entry name" value="Metalloproteases ('zincins'), catalytic domain"/>
    <property type="match status" value="1"/>
</dbReference>
<feature type="domain" description="CUB" evidence="16">
    <location>
        <begin position="621"/>
        <end position="738"/>
    </location>
</feature>
<dbReference type="FunFam" id="2.10.25.10:FF:000240">
    <property type="entry name" value="Vitamin K-dependent protein S"/>
    <property type="match status" value="2"/>
</dbReference>
<dbReference type="InterPro" id="IPR000152">
    <property type="entry name" value="EGF-type_Asp/Asn_hydroxyl_site"/>
</dbReference>
<evidence type="ECO:0000256" key="6">
    <source>
        <dbReference type="ARBA" id="ARBA00022801"/>
    </source>
</evidence>
<dbReference type="GO" id="GO:0006508">
    <property type="term" value="P:proteolysis"/>
    <property type="evidence" value="ECO:0007669"/>
    <property type="project" value="UniProtKB-KW"/>
</dbReference>
<feature type="domain" description="Peptidase M12A" evidence="17">
    <location>
        <begin position="144"/>
        <end position="348"/>
    </location>
</feature>
<dbReference type="FunFam" id="2.60.120.290:FF:000013">
    <property type="entry name" value="Membrane frizzled-related protein"/>
    <property type="match status" value="2"/>
</dbReference>
<evidence type="ECO:0000256" key="2">
    <source>
        <dbReference type="ARBA" id="ARBA00022670"/>
    </source>
</evidence>
<reference evidence="18 19" key="1">
    <citation type="submission" date="2024-05" db="EMBL/GenBank/DDBJ databases">
        <title>Genetic variation in Jamaican populations of the coffee berry borer (Hypothenemus hampei).</title>
        <authorList>
            <person name="Errbii M."/>
            <person name="Myrie A."/>
        </authorList>
    </citation>
    <scope>NUCLEOTIDE SEQUENCE [LARGE SCALE GENOMIC DNA]</scope>
    <source>
        <strain evidence="18">JA-Hopewell-2020-01-JO</strain>
        <tissue evidence="18">Whole body</tissue>
    </source>
</reference>
<dbReference type="EC" id="3.4.24.-" evidence="15"/>
<dbReference type="SMART" id="SM00181">
    <property type="entry name" value="EGF"/>
    <property type="match status" value="2"/>
</dbReference>
<comment type="caution">
    <text evidence="18">The sequence shown here is derived from an EMBL/GenBank/DDBJ whole genome shotgun (WGS) entry which is preliminary data.</text>
</comment>
<sequence>MFSRTAFVLCVYAVHCSVLLTLPTTNDHDTLDEAPGIQILTTPSNQTTELKPNNGGRNKQFSVDELLSTTFPRKVSNDTGLNPCKADMFLDDIAITFDDARKRYLSRDLDIDQEKHKLVSESAKKILEKKKIWKSEPDHRIRKRAVATIDQERLWMNGIVPYEIDDSWSAHRKALARQAMRHWENHTCLTFIERNKTENIDYVFFTEKACGCCSFVGRRGKGAQALSIGDRCTQFGIIVHEIGHAIGYYHEHTRPDRDNYVQVFEENILKDQRTNFNKLPKDQVTSLGLKYDYDSIMHYARTTYSINKYLDTIQPIGIPQGKKAPEIGQRIGLSSGDIQQTLILYNCPKCGQTFQIKSGTFSSPAYKLNAVEEAASCEWRISASPGERIILNITSMDIYKSPNCTTDYLEIRDGYWKKSTLLGRFCGSNNVSLINTLSNRMLVTYVAENTREHKGFLAIFEVICGGELFVNSVDYLASPNYPDDYHPNKECIWKITVDEGFQVAIKFLAFDLEHHVTCSYDFISIYNGITENSTLLGTFCGSLVPDYVISSGNEMTVKFVSDKNNQKGGFSAKVYAEFNECENQKNNGCEHLCINTLGSFTCGCHPGFELHSDRKSCVDACGGKLKTTNGTVTSPSFPELYPGNKRCSWEIEAPDQHVIYFNFTHFDIEGNNNDDQLCEYDHVNVTSLLTNGKHKLHGSFCGTRKPGMISSESNILQVSFRSDDSVQQSGFAAVYYMDLDECAIRNGGCEHDCTNNLGGFQCSCRTGFSLHENKKNCIEGDCVHDIFTTFISPQVGTMSSPNYPKYYPGSKDCAWQIRTVPGHRIRLVFMNFNLESHPECYFDYVQIFDGDSSKSHEKGRFCGAKVPDPIDSTDNQLYVTFKSDLNVHKKGFFAGFYTICGGILQATQDKRELYSHTLYGNGSYPKLRSCDWFIIGNDGFRVKLTFKDFDLEQNDECLYDFVEVFDGLDMHDARSLGRFCGNKTSNELISTEEGMIVKFRSDDRIEGRGFVLNYELIDSFKCSIEEYEFPME</sequence>
<keyword evidence="9" id="KW-0865">Zymogen</keyword>
<gene>
    <name evidence="18" type="ORF">ABEB36_000833</name>
</gene>
<feature type="domain" description="CUB" evidence="16">
    <location>
        <begin position="350"/>
        <end position="463"/>
    </location>
</feature>
<evidence type="ECO:0000256" key="13">
    <source>
        <dbReference type="PROSITE-ProRule" id="PRU00059"/>
    </source>
</evidence>
<dbReference type="PROSITE" id="PS01180">
    <property type="entry name" value="CUB"/>
    <property type="match status" value="5"/>
</dbReference>
<evidence type="ECO:0000313" key="18">
    <source>
        <dbReference type="EMBL" id="KAL1517012.1"/>
    </source>
</evidence>
<dbReference type="SMART" id="SM00179">
    <property type="entry name" value="EGF_CA"/>
    <property type="match status" value="2"/>
</dbReference>
<evidence type="ECO:0000256" key="3">
    <source>
        <dbReference type="ARBA" id="ARBA00022723"/>
    </source>
</evidence>
<dbReference type="PROSITE" id="PS00010">
    <property type="entry name" value="ASX_HYDROXYL"/>
    <property type="match status" value="1"/>
</dbReference>
<keyword evidence="3 12" id="KW-0479">Metal-binding</keyword>
<evidence type="ECO:0000256" key="11">
    <source>
        <dbReference type="PIRSR" id="PIRSR001199-1"/>
    </source>
</evidence>
<dbReference type="InterPro" id="IPR049883">
    <property type="entry name" value="NOTCH1_EGF-like"/>
</dbReference>
<dbReference type="Gene3D" id="3.40.390.10">
    <property type="entry name" value="Collagenase (Catalytic Domain)"/>
    <property type="match status" value="1"/>
</dbReference>
<dbReference type="InterPro" id="IPR015446">
    <property type="entry name" value="BMP_1/tolloid-like"/>
</dbReference>
<evidence type="ECO:0000256" key="1">
    <source>
        <dbReference type="ARBA" id="ARBA00022536"/>
    </source>
</evidence>
<dbReference type="Pfam" id="PF14670">
    <property type="entry name" value="FXa_inhibition"/>
    <property type="match status" value="1"/>
</dbReference>
<feature type="binding site" evidence="12 14">
    <location>
        <position position="250"/>
    </location>
    <ligand>
        <name>Zn(2+)</name>
        <dbReference type="ChEBI" id="CHEBI:29105"/>
        <note>catalytic</note>
    </ligand>
</feature>
<dbReference type="CDD" id="cd00054">
    <property type="entry name" value="EGF_CA"/>
    <property type="match status" value="2"/>
</dbReference>
<keyword evidence="19" id="KW-1185">Reference proteome</keyword>
<keyword evidence="5" id="KW-0677">Repeat</keyword>
<dbReference type="Proteomes" id="UP001566132">
    <property type="component" value="Unassembled WGS sequence"/>
</dbReference>
<dbReference type="CDD" id="cd00041">
    <property type="entry name" value="CUB"/>
    <property type="match status" value="5"/>
</dbReference>
<evidence type="ECO:0000256" key="14">
    <source>
        <dbReference type="PROSITE-ProRule" id="PRU01211"/>
    </source>
</evidence>
<dbReference type="SMART" id="SM00235">
    <property type="entry name" value="ZnMc"/>
    <property type="match status" value="1"/>
</dbReference>
<dbReference type="InterPro" id="IPR001881">
    <property type="entry name" value="EGF-like_Ca-bd_dom"/>
</dbReference>
<dbReference type="InterPro" id="IPR001506">
    <property type="entry name" value="Peptidase_M12A"/>
</dbReference>
<dbReference type="InterPro" id="IPR006026">
    <property type="entry name" value="Peptidase_Metallo"/>
</dbReference>
<dbReference type="AlphaFoldDB" id="A0ABD1FCN0"/>
<feature type="binding site" evidence="12 14">
    <location>
        <position position="240"/>
    </location>
    <ligand>
        <name>Zn(2+)</name>
        <dbReference type="ChEBI" id="CHEBI:29105"/>
        <note>catalytic</note>
    </ligand>
</feature>
<dbReference type="GO" id="GO:0004222">
    <property type="term" value="F:metalloendopeptidase activity"/>
    <property type="evidence" value="ECO:0007669"/>
    <property type="project" value="UniProtKB-UniRule"/>
</dbReference>
<protein>
    <recommendedName>
        <fullName evidence="15">Metalloendopeptidase</fullName>
        <ecNumber evidence="15">3.4.24.-</ecNumber>
    </recommendedName>
</protein>
<feature type="disulfide bond" evidence="13">
    <location>
        <begin position="464"/>
        <end position="491"/>
    </location>
</feature>
<dbReference type="Pfam" id="PF07645">
    <property type="entry name" value="EGF_CA"/>
    <property type="match status" value="1"/>
</dbReference>
<feature type="disulfide bond" evidence="14">
    <location>
        <begin position="210"/>
        <end position="232"/>
    </location>
</feature>
<dbReference type="SMART" id="SM00042">
    <property type="entry name" value="CUB"/>
    <property type="match status" value="5"/>
</dbReference>
<dbReference type="InterPro" id="IPR000859">
    <property type="entry name" value="CUB_dom"/>
</dbReference>
<evidence type="ECO:0000256" key="9">
    <source>
        <dbReference type="ARBA" id="ARBA00023145"/>
    </source>
</evidence>
<dbReference type="PROSITE" id="PS01187">
    <property type="entry name" value="EGF_CA"/>
    <property type="match status" value="2"/>
</dbReference>
<dbReference type="PANTHER" id="PTHR24251">
    <property type="entry name" value="OVOCHYMASE-RELATED"/>
    <property type="match status" value="1"/>
</dbReference>